<dbReference type="InterPro" id="IPR011990">
    <property type="entry name" value="TPR-like_helical_dom_sf"/>
</dbReference>
<feature type="region of interest" description="Disordered" evidence="1">
    <location>
        <begin position="75"/>
        <end position="96"/>
    </location>
</feature>
<feature type="region of interest" description="Disordered" evidence="1">
    <location>
        <begin position="562"/>
        <end position="664"/>
    </location>
</feature>
<dbReference type="OrthoDB" id="5295703at2"/>
<reference evidence="3" key="1">
    <citation type="submission" date="2018-08" db="EMBL/GenBank/DDBJ databases">
        <authorList>
            <person name="Kim S.-J."/>
            <person name="Jung G.-Y."/>
        </authorList>
    </citation>
    <scope>NUCLEOTIDE SEQUENCE [LARGE SCALE GENOMIC DNA]</scope>
    <source>
        <strain evidence="3">GY_H</strain>
    </source>
</reference>
<feature type="compositionally biased region" description="Polar residues" evidence="1">
    <location>
        <begin position="812"/>
        <end position="821"/>
    </location>
</feature>
<dbReference type="Pfam" id="PF08238">
    <property type="entry name" value="Sel1"/>
    <property type="match status" value="4"/>
</dbReference>
<feature type="compositionally biased region" description="Low complexity" evidence="1">
    <location>
        <begin position="597"/>
        <end position="610"/>
    </location>
</feature>
<feature type="compositionally biased region" description="Low complexity" evidence="1">
    <location>
        <begin position="626"/>
        <end position="638"/>
    </location>
</feature>
<keyword evidence="3" id="KW-1185">Reference proteome</keyword>
<feature type="region of interest" description="Disordered" evidence="1">
    <location>
        <begin position="131"/>
        <end position="150"/>
    </location>
</feature>
<feature type="compositionally biased region" description="Pro residues" evidence="1">
    <location>
        <begin position="564"/>
        <end position="574"/>
    </location>
</feature>
<dbReference type="SMART" id="SM00671">
    <property type="entry name" value="SEL1"/>
    <property type="match status" value="4"/>
</dbReference>
<feature type="region of interest" description="Disordered" evidence="1">
    <location>
        <begin position="767"/>
        <end position="824"/>
    </location>
</feature>
<feature type="compositionally biased region" description="Pro residues" evidence="1">
    <location>
        <begin position="1098"/>
        <end position="1112"/>
    </location>
</feature>
<feature type="region of interest" description="Disordered" evidence="1">
    <location>
        <begin position="1067"/>
        <end position="1130"/>
    </location>
</feature>
<proteinExistence type="predicted"/>
<dbReference type="EMBL" id="QRGO01000001">
    <property type="protein sequence ID" value="RDV03679.1"/>
    <property type="molecule type" value="Genomic_DNA"/>
</dbReference>
<organism evidence="2 3">
    <name type="scientific">Undibacter mobilis</name>
    <dbReference type="NCBI Taxonomy" id="2292256"/>
    <lineage>
        <taxon>Bacteria</taxon>
        <taxon>Pseudomonadati</taxon>
        <taxon>Pseudomonadota</taxon>
        <taxon>Alphaproteobacteria</taxon>
        <taxon>Hyphomicrobiales</taxon>
        <taxon>Nitrobacteraceae</taxon>
        <taxon>Undibacter</taxon>
    </lineage>
</organism>
<dbReference type="SUPFAM" id="SSF81901">
    <property type="entry name" value="HCP-like"/>
    <property type="match status" value="1"/>
</dbReference>
<protein>
    <recommendedName>
        <fullName evidence="4">Localization factor PodJL</fullName>
    </recommendedName>
</protein>
<dbReference type="Proteomes" id="UP000263993">
    <property type="component" value="Unassembled WGS sequence"/>
</dbReference>
<evidence type="ECO:0000313" key="3">
    <source>
        <dbReference type="Proteomes" id="UP000263993"/>
    </source>
</evidence>
<accession>A0A371B7V3</accession>
<comment type="caution">
    <text evidence="2">The sequence shown here is derived from an EMBL/GenBank/DDBJ whole genome shotgun (WGS) entry which is preliminary data.</text>
</comment>
<evidence type="ECO:0000256" key="1">
    <source>
        <dbReference type="SAM" id="MobiDB-lite"/>
    </source>
</evidence>
<name>A0A371B7V3_9BRAD</name>
<dbReference type="InterPro" id="IPR006597">
    <property type="entry name" value="Sel1-like"/>
</dbReference>
<sequence length="1130" mass="118985">MKFGVPWSVKGIRPEARETAKEAARRSGMPLGEWLNSVILQQAGDFDDEDAYGAQDMSSVHERLDDITRRLDQFSRKGPEAYAPRRNREAAAGPSNDQLVQLISRLDQRIEQLAQLPRIMAPYAPPLAPQAPAWPHPPQMPPQTARPAMPQQPGMPLGLDRAAADIAARQRSLNSGVPGAPRPAPMAPPAQPLPHVVTAPAAPAYMPQVPTQDLSGLEEHLKQITDQIETLRRPGVEDAINALRAELGDIGRALNDAMPRQAIDAIERQIQGLTQRIAEGRQNGGDAGALGGIEHGLAEVRDALRGLTPAENLVGFNDAVDGLTHKIDMIVARRDPEMLGQLERAITTLREMTGHVASNDAISRLAAQVAELGDKVDHFAQGGASDALNSLEHRISALADALATRSQNGAAVPPRLEALVESLTDKIELIQQSRGDNVAVGHLEDQIVALVKRLDASDSRLGHLEAIERGLGDLLVHIEEMRANKSSGAVREDGEPAVSQLQQQLARTQSALDAMHGTLGIVVDRLATIEKGVREPRPAAYDETMELTQPVGRIAARVVADDPAPVPQPAPPHAPQRMEAPQQQEPARLPARPYPQQPAAELAAALAPQPAARPAPQPPQQPAPQQPAARRLPQAPRLPINPDLPPDMPIEPGSAPPRFAASHAARIAASEAALGGARPNANAEPDGKSGFIAAARRAAQAAMKSSKPRAPEPDLQEYAAADEEAAPSLRTSVMKKIKSVFIAASLVAIVIGGIQIASKFYDFGTSSHTAQNAAKPSANPGDAAPPQTAAEDPLVTHSLTAPIKPLDGSGYVTGTTPSTGPIRNVTPGLMPGNNGSLFSAPLLNPPPSTAPGNDVTGSIPPRAPKAKAVSPYGDAELPIAIGSTRLREAAMGGDAAAAYEVAQRFAEGRGVAANAEEAARWFERAAGKGLVPAQFRFASMLEKGHGAKKNLGQARKLYLAAAGKGHAKAMHNLAVLYAEGIDGRPDYATAAQWFRKAADLGVADSQYNLGILCARGLGMEKSFIDAYQWFALAAAQGDREAAKKRDEIASRLEPDELATAQAAVKTFTAKPQPAEATAVPAPRGGWDDNGNAESPAAAPVPGPVSKPQPKPPASRAAAAGPLNLGSMGRN</sequence>
<feature type="compositionally biased region" description="Pro residues" evidence="1">
    <location>
        <begin position="611"/>
        <end position="625"/>
    </location>
</feature>
<dbReference type="RefSeq" id="WP_115515703.1">
    <property type="nucleotide sequence ID" value="NZ_QRGO01000001.1"/>
</dbReference>
<dbReference type="PANTHER" id="PTHR11102:SF160">
    <property type="entry name" value="ERAD-ASSOCIATED E3 UBIQUITIN-PROTEIN LIGASE COMPONENT HRD3"/>
    <property type="match status" value="1"/>
</dbReference>
<dbReference type="AlphaFoldDB" id="A0A371B7V3"/>
<dbReference type="InterPro" id="IPR050767">
    <property type="entry name" value="Sel1_AlgK"/>
</dbReference>
<evidence type="ECO:0008006" key="4">
    <source>
        <dbReference type="Google" id="ProtNLM"/>
    </source>
</evidence>
<feature type="compositionally biased region" description="Pro residues" evidence="1">
    <location>
        <begin position="131"/>
        <end position="141"/>
    </location>
</feature>
<gene>
    <name evidence="2" type="ORF">DXH78_03200</name>
</gene>
<evidence type="ECO:0000313" key="2">
    <source>
        <dbReference type="EMBL" id="RDV03679.1"/>
    </source>
</evidence>
<dbReference type="PANTHER" id="PTHR11102">
    <property type="entry name" value="SEL-1-LIKE PROTEIN"/>
    <property type="match status" value="1"/>
</dbReference>
<dbReference type="Gene3D" id="1.25.40.10">
    <property type="entry name" value="Tetratricopeptide repeat domain"/>
    <property type="match status" value="1"/>
</dbReference>